<accession>E3GXV3</accession>
<dbReference type="Pfam" id="PF02596">
    <property type="entry name" value="DUF169"/>
    <property type="match status" value="1"/>
</dbReference>
<dbReference type="KEGG" id="mfv:Mfer_0332"/>
<sequence>MTKCANNKELAEKIKKILELERSPVAIKLVKKKEDIPSGIKSVEKEKRHCEMVEEASKGGKFYATCEYHLCKGGAGAIGICEMPSKVKSGEFYLELGRFSSFPAANRCVNTIPKIKERFYASVYAPLEEADFDPDVVVIICKPNQAMKLVQALVYKLGERVTSDFSGIQSVCADAVAGPYTRGKPNFTLGCSGSRQYTGIKDEEIIVGLNGENLCCVVESLESI</sequence>
<dbReference type="PANTHER" id="PTHR37954:SF3">
    <property type="entry name" value="DUF169 DOMAIN-CONTAINING PROTEIN"/>
    <property type="match status" value="1"/>
</dbReference>
<gene>
    <name evidence="1" type="ordered locus">Mfer_0332</name>
</gene>
<evidence type="ECO:0000313" key="1">
    <source>
        <dbReference type="EMBL" id="ADP77135.1"/>
    </source>
</evidence>
<dbReference type="PANTHER" id="PTHR37954">
    <property type="entry name" value="BLL4979 PROTEIN"/>
    <property type="match status" value="1"/>
</dbReference>
<evidence type="ECO:0008006" key="3">
    <source>
        <dbReference type="Google" id="ProtNLM"/>
    </source>
</evidence>
<organism evidence="1 2">
    <name type="scientific">Methanothermus fervidus (strain ATCC 43054 / DSM 2088 / JCM 10308 / V24 S)</name>
    <dbReference type="NCBI Taxonomy" id="523846"/>
    <lineage>
        <taxon>Archaea</taxon>
        <taxon>Methanobacteriati</taxon>
        <taxon>Methanobacteriota</taxon>
        <taxon>Methanomada group</taxon>
        <taxon>Methanobacteria</taxon>
        <taxon>Methanobacteriales</taxon>
        <taxon>Methanothermaceae</taxon>
        <taxon>Methanothermus</taxon>
    </lineage>
</organism>
<dbReference type="HOGENOM" id="CLU_074324_1_0_2"/>
<dbReference type="AlphaFoldDB" id="E3GXV3"/>
<dbReference type="Proteomes" id="UP000002315">
    <property type="component" value="Chromosome"/>
</dbReference>
<protein>
    <recommendedName>
        <fullName evidence="3">ArCR</fullName>
    </recommendedName>
</protein>
<dbReference type="EMBL" id="CP002278">
    <property type="protein sequence ID" value="ADP77135.1"/>
    <property type="molecule type" value="Genomic_DNA"/>
</dbReference>
<name>E3GXV3_METFV</name>
<dbReference type="InterPro" id="IPR003748">
    <property type="entry name" value="DUF169"/>
</dbReference>
<dbReference type="STRING" id="523846.Mfer_0332"/>
<dbReference type="OrthoDB" id="89232at2157"/>
<reference evidence="1 2" key="1">
    <citation type="journal article" date="2010" name="Stand. Genomic Sci.">
        <title>Complete genome sequence of Methanothermus fervidus type strain (V24S).</title>
        <authorList>
            <person name="Anderson I."/>
            <person name="Djao O.D."/>
            <person name="Misra M."/>
            <person name="Chertkov O."/>
            <person name="Nolan M."/>
            <person name="Lucas S."/>
            <person name="Lapidus A."/>
            <person name="Del Rio T.G."/>
            <person name="Tice H."/>
            <person name="Cheng J.F."/>
            <person name="Tapia R."/>
            <person name="Han C."/>
            <person name="Goodwin L."/>
            <person name="Pitluck S."/>
            <person name="Liolios K."/>
            <person name="Ivanova N."/>
            <person name="Mavromatis K."/>
            <person name="Mikhailova N."/>
            <person name="Pati A."/>
            <person name="Brambilla E."/>
            <person name="Chen A."/>
            <person name="Palaniappan K."/>
            <person name="Land M."/>
            <person name="Hauser L."/>
            <person name="Chang Y.J."/>
            <person name="Jeffries C.D."/>
            <person name="Sikorski J."/>
            <person name="Spring S."/>
            <person name="Rohde M."/>
            <person name="Eichinger K."/>
            <person name="Huber H."/>
            <person name="Wirth R."/>
            <person name="Goker M."/>
            <person name="Detter J.C."/>
            <person name="Woyke T."/>
            <person name="Bristow J."/>
            <person name="Eisen J.A."/>
            <person name="Markowitz V."/>
            <person name="Hugenholtz P."/>
            <person name="Klenk H.P."/>
            <person name="Kyrpides N.C."/>
        </authorList>
    </citation>
    <scope>NUCLEOTIDE SEQUENCE [LARGE SCALE GENOMIC DNA]</scope>
    <source>
        <strain evidence="2">ATCC 43054 / DSM 2088 / JCM 10308 / V24 S</strain>
    </source>
</reference>
<evidence type="ECO:0000313" key="2">
    <source>
        <dbReference type="Proteomes" id="UP000002315"/>
    </source>
</evidence>
<keyword evidence="2" id="KW-1185">Reference proteome</keyword>
<proteinExistence type="predicted"/>